<dbReference type="RefSeq" id="WP_190302399.1">
    <property type="nucleotide sequence ID" value="NZ_JACOIJ010000020.1"/>
</dbReference>
<dbReference type="NCBIfam" id="TIGR04123">
    <property type="entry name" value="P_estr_lig_assc"/>
    <property type="match status" value="1"/>
</dbReference>
<evidence type="ECO:0000313" key="2">
    <source>
        <dbReference type="EMBL" id="MBD1430121.1"/>
    </source>
</evidence>
<keyword evidence="3" id="KW-1185">Reference proteome</keyword>
<dbReference type="GO" id="GO:0016874">
    <property type="term" value="F:ligase activity"/>
    <property type="evidence" value="ECO:0007669"/>
    <property type="project" value="UniProtKB-KW"/>
</dbReference>
<proteinExistence type="predicted"/>
<gene>
    <name evidence="2" type="primary">pdeM</name>
    <name evidence="2" type="ORF">H8B04_11175</name>
</gene>
<dbReference type="PANTHER" id="PTHR39323:SF1">
    <property type="entry name" value="BLR1149 PROTEIN"/>
    <property type="match status" value="1"/>
</dbReference>
<dbReference type="GO" id="GO:0016787">
    <property type="term" value="F:hydrolase activity"/>
    <property type="evidence" value="ECO:0007669"/>
    <property type="project" value="UniProtKB-KW"/>
</dbReference>
<organism evidence="2 3">
    <name type="scientific">Sphingobacterium litopenaei</name>
    <dbReference type="NCBI Taxonomy" id="2763500"/>
    <lineage>
        <taxon>Bacteria</taxon>
        <taxon>Pseudomonadati</taxon>
        <taxon>Bacteroidota</taxon>
        <taxon>Sphingobacteriia</taxon>
        <taxon>Sphingobacteriales</taxon>
        <taxon>Sphingobacteriaceae</taxon>
        <taxon>Sphingobacterium</taxon>
    </lineage>
</organism>
<dbReference type="PIRSF" id="PIRSF000887">
    <property type="entry name" value="Pesterase_MJ0037"/>
    <property type="match status" value="1"/>
</dbReference>
<feature type="domain" description="Calcineurin-like phosphoesterase" evidence="1">
    <location>
        <begin position="29"/>
        <end position="116"/>
    </location>
</feature>
<dbReference type="InterPro" id="IPR029052">
    <property type="entry name" value="Metallo-depent_PP-like"/>
</dbReference>
<reference evidence="2 3" key="1">
    <citation type="submission" date="2020-08" db="EMBL/GenBank/DDBJ databases">
        <title>Sphingobacterium sp. DN04309 isolated from aquaculture water.</title>
        <authorList>
            <person name="Zhang M."/>
        </authorList>
    </citation>
    <scope>NUCLEOTIDE SEQUENCE [LARGE SCALE GENOMIC DNA]</scope>
    <source>
        <strain evidence="2 3">DN04309</strain>
    </source>
</reference>
<evidence type="ECO:0000259" key="1">
    <source>
        <dbReference type="Pfam" id="PF00149"/>
    </source>
</evidence>
<evidence type="ECO:0000313" key="3">
    <source>
        <dbReference type="Proteomes" id="UP000651271"/>
    </source>
</evidence>
<dbReference type="PANTHER" id="PTHR39323">
    <property type="entry name" value="BLR1149 PROTEIN"/>
    <property type="match status" value="1"/>
</dbReference>
<keyword evidence="2" id="KW-0378">Hydrolase</keyword>
<dbReference type="Proteomes" id="UP000651271">
    <property type="component" value="Unassembled WGS sequence"/>
</dbReference>
<dbReference type="Gene3D" id="3.60.21.10">
    <property type="match status" value="1"/>
</dbReference>
<dbReference type="EC" id="3.1.-.-" evidence="2"/>
<keyword evidence="2" id="KW-0540">Nuclease</keyword>
<name>A0ABR7YFN9_9SPHI</name>
<dbReference type="EMBL" id="JACOIJ010000020">
    <property type="protein sequence ID" value="MBD1430121.1"/>
    <property type="molecule type" value="Genomic_DNA"/>
</dbReference>
<comment type="caution">
    <text evidence="2">The sequence shown here is derived from an EMBL/GenBank/DDBJ whole genome shotgun (WGS) entry which is preliminary data.</text>
</comment>
<keyword evidence="2" id="KW-0255">Endonuclease</keyword>
<dbReference type="SUPFAM" id="SSF56300">
    <property type="entry name" value="Metallo-dependent phosphatases"/>
    <property type="match status" value="1"/>
</dbReference>
<dbReference type="Pfam" id="PF00149">
    <property type="entry name" value="Metallophos"/>
    <property type="match status" value="1"/>
</dbReference>
<dbReference type="GO" id="GO:0004519">
    <property type="term" value="F:endonuclease activity"/>
    <property type="evidence" value="ECO:0007669"/>
    <property type="project" value="UniProtKB-KW"/>
</dbReference>
<protein>
    <submittedName>
        <fullName evidence="2">Ligase-associated DNA damage response endonuclease PdeM</fullName>
        <ecNumber evidence="2">3.1.-.-</ecNumber>
    </submittedName>
</protein>
<keyword evidence="2" id="KW-0436">Ligase</keyword>
<dbReference type="InterPro" id="IPR026336">
    <property type="entry name" value="PdeM-like"/>
</dbReference>
<dbReference type="InterPro" id="IPR004843">
    <property type="entry name" value="Calcineurin-like_PHP"/>
</dbReference>
<sequence>MIIHEQEITWAQHTLILTNKKAIYWPAQKTLILSDLHLGKAAHFRRNGIPIPSQIHQRDLDVLEKLLLHYTVDKVIVVGDLIHAHQNGEVLDFKNFLQQFSEIEFILIKGNHDRIADRKILDFGVKAVCNTFHLDGIEFVHEPEKCADYQISGHIHPGVTVRLPTNKHFRLPSYVVSENMIILPAFSQFTGLDTKQSFEKSVNYAILDTGIMAIK</sequence>
<accession>A0ABR7YFN9</accession>
<dbReference type="InterPro" id="IPR024173">
    <property type="entry name" value="Pesterase_MJ0037-like"/>
</dbReference>